<protein>
    <submittedName>
        <fullName evidence="2">Uncharacterized protein</fullName>
    </submittedName>
</protein>
<dbReference type="EMBL" id="KI913119">
    <property type="protein sequence ID" value="ETV84064.1"/>
    <property type="molecule type" value="Genomic_DNA"/>
</dbReference>
<dbReference type="RefSeq" id="XP_009825756.1">
    <property type="nucleotide sequence ID" value="XM_009827454.1"/>
</dbReference>
<organism evidence="2">
    <name type="scientific">Aphanomyces astaci</name>
    <name type="common">Crayfish plague agent</name>
    <dbReference type="NCBI Taxonomy" id="112090"/>
    <lineage>
        <taxon>Eukaryota</taxon>
        <taxon>Sar</taxon>
        <taxon>Stramenopiles</taxon>
        <taxon>Oomycota</taxon>
        <taxon>Saprolegniomycetes</taxon>
        <taxon>Saprolegniales</taxon>
        <taxon>Verrucalvaceae</taxon>
        <taxon>Aphanomyces</taxon>
    </lineage>
</organism>
<feature type="region of interest" description="Disordered" evidence="1">
    <location>
        <begin position="1"/>
        <end position="23"/>
    </location>
</feature>
<reference evidence="2" key="1">
    <citation type="submission" date="2013-12" db="EMBL/GenBank/DDBJ databases">
        <title>The Genome Sequence of Aphanomyces astaci APO3.</title>
        <authorList>
            <consortium name="The Broad Institute Genomics Platform"/>
            <person name="Russ C."/>
            <person name="Tyler B."/>
            <person name="van West P."/>
            <person name="Dieguez-Uribeondo J."/>
            <person name="Young S.K."/>
            <person name="Zeng Q."/>
            <person name="Gargeya S."/>
            <person name="Fitzgerald M."/>
            <person name="Abouelleil A."/>
            <person name="Alvarado L."/>
            <person name="Chapman S.B."/>
            <person name="Gainer-Dewar J."/>
            <person name="Goldberg J."/>
            <person name="Griggs A."/>
            <person name="Gujja S."/>
            <person name="Hansen M."/>
            <person name="Howarth C."/>
            <person name="Imamovic A."/>
            <person name="Ireland A."/>
            <person name="Larimer J."/>
            <person name="McCowan C."/>
            <person name="Murphy C."/>
            <person name="Pearson M."/>
            <person name="Poon T.W."/>
            <person name="Priest M."/>
            <person name="Roberts A."/>
            <person name="Saif S."/>
            <person name="Shea T."/>
            <person name="Sykes S."/>
            <person name="Wortman J."/>
            <person name="Nusbaum C."/>
            <person name="Birren B."/>
        </authorList>
    </citation>
    <scope>NUCLEOTIDE SEQUENCE [LARGE SCALE GENOMIC DNA]</scope>
    <source>
        <strain evidence="2">APO3</strain>
    </source>
</reference>
<gene>
    <name evidence="2" type="ORF">H257_03396</name>
</gene>
<dbReference type="VEuPathDB" id="FungiDB:H257_03396"/>
<dbReference type="GeneID" id="20805392"/>
<name>W4GYJ8_APHAT</name>
<sequence length="164" mass="18101">MEEDSGAELTSPTTRTELKRRDSIGERIEHSIAEHIIEDTAVDQDVGAAHEVDAQEDLNTRLQAIDALKVDVDEKLKLAATSSHNVVKVLLVISSLYKHEFISPEARSVLKDQAIAEVRNEDGILAAAVELFSMVTLILLPTSLCDHAIGRGHERMCRHIRASE</sequence>
<proteinExistence type="predicted"/>
<evidence type="ECO:0000313" key="2">
    <source>
        <dbReference type="EMBL" id="ETV84064.1"/>
    </source>
</evidence>
<evidence type="ECO:0000256" key="1">
    <source>
        <dbReference type="SAM" id="MobiDB-lite"/>
    </source>
</evidence>
<dbReference type="OrthoDB" id="78150at2759"/>
<dbReference type="AlphaFoldDB" id="W4GYJ8"/>
<accession>W4GYJ8</accession>